<keyword evidence="4" id="KW-0560">Oxidoreductase</keyword>
<evidence type="ECO:0000256" key="4">
    <source>
        <dbReference type="ARBA" id="ARBA00023002"/>
    </source>
</evidence>
<feature type="domain" description="Flavodoxin-like" evidence="5">
    <location>
        <begin position="4"/>
        <end position="196"/>
    </location>
</feature>
<protein>
    <submittedName>
        <fullName evidence="6">NAD(P)H dehydrogenase</fullName>
    </submittedName>
</protein>
<reference evidence="6 7" key="1">
    <citation type="submission" date="2024-03" db="EMBL/GenBank/DDBJ databases">
        <title>The Acrasis kona genome and developmental transcriptomes reveal deep origins of eukaryotic multicellular pathways.</title>
        <authorList>
            <person name="Sheikh S."/>
            <person name="Fu C.-J."/>
            <person name="Brown M.W."/>
            <person name="Baldauf S.L."/>
        </authorList>
    </citation>
    <scope>NUCLEOTIDE SEQUENCE [LARGE SCALE GENOMIC DNA]</scope>
    <source>
        <strain evidence="6 7">ATCC MYA-3509</strain>
    </source>
</reference>
<evidence type="ECO:0000259" key="5">
    <source>
        <dbReference type="PROSITE" id="PS50902"/>
    </source>
</evidence>
<dbReference type="PANTHER" id="PTHR30546:SF23">
    <property type="entry name" value="FLAVOPROTEIN-LIKE PROTEIN YCP4-RELATED"/>
    <property type="match status" value="1"/>
</dbReference>
<dbReference type="GO" id="GO:0003955">
    <property type="term" value="F:NAD(P)H dehydrogenase (quinone) activity"/>
    <property type="evidence" value="ECO:0007669"/>
    <property type="project" value="InterPro"/>
</dbReference>
<comment type="similarity">
    <text evidence="1">Belongs to the WrbA family.</text>
</comment>
<accession>A0AAW2ZFK9</accession>
<dbReference type="PROSITE" id="PS50902">
    <property type="entry name" value="FLAVODOXIN_LIKE"/>
    <property type="match status" value="1"/>
</dbReference>
<evidence type="ECO:0000313" key="6">
    <source>
        <dbReference type="EMBL" id="KAL0487966.1"/>
    </source>
</evidence>
<dbReference type="InterPro" id="IPR029039">
    <property type="entry name" value="Flavoprotein-like_sf"/>
</dbReference>
<gene>
    <name evidence="6" type="ORF">AKO1_015301</name>
</gene>
<keyword evidence="3" id="KW-0288">FMN</keyword>
<keyword evidence="7" id="KW-1185">Reference proteome</keyword>
<dbReference type="NCBIfam" id="NF002999">
    <property type="entry name" value="PRK03767.1"/>
    <property type="match status" value="1"/>
</dbReference>
<dbReference type="SUPFAM" id="SSF52218">
    <property type="entry name" value="Flavoproteins"/>
    <property type="match status" value="1"/>
</dbReference>
<dbReference type="HAMAP" id="MF_01017">
    <property type="entry name" value="NQOR"/>
    <property type="match status" value="1"/>
</dbReference>
<evidence type="ECO:0000256" key="2">
    <source>
        <dbReference type="ARBA" id="ARBA00022630"/>
    </source>
</evidence>
<dbReference type="InterPro" id="IPR010089">
    <property type="entry name" value="Flavoprotein_WrbA-like"/>
</dbReference>
<comment type="caution">
    <text evidence="6">The sequence shown here is derived from an EMBL/GenBank/DDBJ whole genome shotgun (WGS) entry which is preliminary data.</text>
</comment>
<dbReference type="Gene3D" id="3.40.50.360">
    <property type="match status" value="1"/>
</dbReference>
<organism evidence="6 7">
    <name type="scientific">Acrasis kona</name>
    <dbReference type="NCBI Taxonomy" id="1008807"/>
    <lineage>
        <taxon>Eukaryota</taxon>
        <taxon>Discoba</taxon>
        <taxon>Heterolobosea</taxon>
        <taxon>Tetramitia</taxon>
        <taxon>Eutetramitia</taxon>
        <taxon>Acrasidae</taxon>
        <taxon>Acrasis</taxon>
    </lineage>
</organism>
<dbReference type="Proteomes" id="UP001431209">
    <property type="component" value="Unassembled WGS sequence"/>
</dbReference>
<evidence type="ECO:0000256" key="1">
    <source>
        <dbReference type="ARBA" id="ARBA00006961"/>
    </source>
</evidence>
<name>A0AAW2ZFK9_9EUKA</name>
<dbReference type="EMBL" id="JAOPGA020001389">
    <property type="protein sequence ID" value="KAL0487966.1"/>
    <property type="molecule type" value="Genomic_DNA"/>
</dbReference>
<sequence>MTKVLILFYSTYGHIYQSAEEIAKGAREVEGVTVDIKQVPETFSEEVLAKVHATEAKKAFEHVPVATPSDLAEYDAVVVGSPGKYGNMASQMKAFFDACGQLWATNALVGKVGACFTSTASQHGGNEATLLSIHTLLFHFGLVLTGLPYSCVEQNGIEEVKGGSPYGVTTIAGGDGSRQPSESEKTQMRFFGKHISEIAKKLSAK</sequence>
<dbReference type="NCBIfam" id="TIGR01755">
    <property type="entry name" value="flav_wrbA"/>
    <property type="match status" value="1"/>
</dbReference>
<dbReference type="AlphaFoldDB" id="A0AAW2ZFK9"/>
<proteinExistence type="inferred from homology"/>
<dbReference type="GO" id="GO:0016020">
    <property type="term" value="C:membrane"/>
    <property type="evidence" value="ECO:0007669"/>
    <property type="project" value="TreeGrafter"/>
</dbReference>
<dbReference type="Pfam" id="PF03358">
    <property type="entry name" value="FMN_red"/>
    <property type="match status" value="1"/>
</dbReference>
<dbReference type="InterPro" id="IPR037513">
    <property type="entry name" value="NQO"/>
</dbReference>
<dbReference type="InterPro" id="IPR005025">
    <property type="entry name" value="FMN_Rdtase-like_dom"/>
</dbReference>
<dbReference type="GO" id="GO:0010181">
    <property type="term" value="F:FMN binding"/>
    <property type="evidence" value="ECO:0007669"/>
    <property type="project" value="InterPro"/>
</dbReference>
<keyword evidence="2" id="KW-0285">Flavoprotein</keyword>
<evidence type="ECO:0000256" key="3">
    <source>
        <dbReference type="ARBA" id="ARBA00022643"/>
    </source>
</evidence>
<dbReference type="PANTHER" id="PTHR30546">
    <property type="entry name" value="FLAVODOXIN-RELATED PROTEIN WRBA-RELATED"/>
    <property type="match status" value="1"/>
</dbReference>
<dbReference type="FunFam" id="3.40.50.360:FF:000001">
    <property type="entry name" value="NAD(P)H dehydrogenase (Quinone) FQR1-like"/>
    <property type="match status" value="1"/>
</dbReference>
<evidence type="ECO:0000313" key="7">
    <source>
        <dbReference type="Proteomes" id="UP001431209"/>
    </source>
</evidence>
<dbReference type="InterPro" id="IPR008254">
    <property type="entry name" value="Flavodoxin/NO_synth"/>
</dbReference>